<keyword evidence="2 6" id="KW-0645">Protease</keyword>
<evidence type="ECO:0000313" key="12">
    <source>
        <dbReference type="Proteomes" id="UP000652013"/>
    </source>
</evidence>
<dbReference type="Gene3D" id="3.30.70.80">
    <property type="entry name" value="Peptidase S8 propeptide/proteinase inhibitor I9"/>
    <property type="match status" value="1"/>
</dbReference>
<dbReference type="SUPFAM" id="SSF54897">
    <property type="entry name" value="Protease propeptides/inhibitors"/>
    <property type="match status" value="1"/>
</dbReference>
<dbReference type="PROSITE" id="PS51318">
    <property type="entry name" value="TAT"/>
    <property type="match status" value="1"/>
</dbReference>
<name>A0A8J3Y304_9ACTN</name>
<dbReference type="Proteomes" id="UP000652013">
    <property type="component" value="Unassembled WGS sequence"/>
</dbReference>
<dbReference type="GO" id="GO:0006508">
    <property type="term" value="P:proteolysis"/>
    <property type="evidence" value="ECO:0007669"/>
    <property type="project" value="UniProtKB-KW"/>
</dbReference>
<evidence type="ECO:0000256" key="2">
    <source>
        <dbReference type="ARBA" id="ARBA00022670"/>
    </source>
</evidence>
<dbReference type="GO" id="GO:0005615">
    <property type="term" value="C:extracellular space"/>
    <property type="evidence" value="ECO:0007669"/>
    <property type="project" value="TreeGrafter"/>
</dbReference>
<comment type="caution">
    <text evidence="11">The sequence shown here is derived from an EMBL/GenBank/DDBJ whole genome shotgun (WGS) entry which is preliminary data.</text>
</comment>
<dbReference type="InterPro" id="IPR037045">
    <property type="entry name" value="S8pro/Inhibitor_I9_sf"/>
</dbReference>
<keyword evidence="12" id="KW-1185">Reference proteome</keyword>
<dbReference type="InterPro" id="IPR036852">
    <property type="entry name" value="Peptidase_S8/S53_dom_sf"/>
</dbReference>
<keyword evidence="3 6" id="KW-0378">Hydrolase</keyword>
<dbReference type="InterPro" id="IPR023827">
    <property type="entry name" value="Peptidase_S8_Asp-AS"/>
</dbReference>
<feature type="compositionally biased region" description="Low complexity" evidence="8">
    <location>
        <begin position="415"/>
        <end position="424"/>
    </location>
</feature>
<dbReference type="InterPro" id="IPR006311">
    <property type="entry name" value="TAT_signal"/>
</dbReference>
<evidence type="ECO:0000256" key="4">
    <source>
        <dbReference type="ARBA" id="ARBA00022825"/>
    </source>
</evidence>
<dbReference type="Pfam" id="PF00082">
    <property type="entry name" value="Peptidase_S8"/>
    <property type="match status" value="1"/>
</dbReference>
<dbReference type="PANTHER" id="PTHR43806">
    <property type="entry name" value="PEPTIDASE S8"/>
    <property type="match status" value="1"/>
</dbReference>
<evidence type="ECO:0000259" key="10">
    <source>
        <dbReference type="PROSITE" id="PS51829"/>
    </source>
</evidence>
<evidence type="ECO:0000256" key="6">
    <source>
        <dbReference type="PROSITE-ProRule" id="PRU01240"/>
    </source>
</evidence>
<dbReference type="CDD" id="cd04077">
    <property type="entry name" value="Peptidases_S8_PCSK9_ProteinaseK_like"/>
    <property type="match status" value="1"/>
</dbReference>
<dbReference type="AlphaFoldDB" id="A0A8J3Y304"/>
<reference evidence="11" key="1">
    <citation type="submission" date="2021-01" db="EMBL/GenBank/DDBJ databases">
        <title>Whole genome shotgun sequence of Spirilliplanes yamanashiensis NBRC 15828.</title>
        <authorList>
            <person name="Komaki H."/>
            <person name="Tamura T."/>
        </authorList>
    </citation>
    <scope>NUCLEOTIDE SEQUENCE</scope>
    <source>
        <strain evidence="11">NBRC 15828</strain>
    </source>
</reference>
<dbReference type="InterPro" id="IPR008979">
    <property type="entry name" value="Galactose-bd-like_sf"/>
</dbReference>
<evidence type="ECO:0000256" key="1">
    <source>
        <dbReference type="ARBA" id="ARBA00011073"/>
    </source>
</evidence>
<comment type="similarity">
    <text evidence="1 6 7">Belongs to the peptidase S8 family.</text>
</comment>
<dbReference type="EMBL" id="BOOY01000001">
    <property type="protein sequence ID" value="GIJ00665.1"/>
    <property type="molecule type" value="Genomic_DNA"/>
</dbReference>
<feature type="active site" description="Charge relay system" evidence="5 6">
    <location>
        <position position="343"/>
    </location>
</feature>
<dbReference type="PRINTS" id="PR00723">
    <property type="entry name" value="SUBTILISIN"/>
</dbReference>
<dbReference type="Pfam" id="PF01483">
    <property type="entry name" value="P_proprotein"/>
    <property type="match status" value="1"/>
</dbReference>
<protein>
    <submittedName>
        <fullName evidence="11">Serine protease</fullName>
    </submittedName>
</protein>
<feature type="domain" description="P/Homo B" evidence="10">
    <location>
        <begin position="430"/>
        <end position="553"/>
    </location>
</feature>
<evidence type="ECO:0000313" key="11">
    <source>
        <dbReference type="EMBL" id="GIJ00665.1"/>
    </source>
</evidence>
<dbReference type="SUPFAM" id="SSF49785">
    <property type="entry name" value="Galactose-binding domain-like"/>
    <property type="match status" value="1"/>
</dbReference>
<dbReference type="PANTHER" id="PTHR43806:SF11">
    <property type="entry name" value="CEREVISIN-RELATED"/>
    <property type="match status" value="1"/>
</dbReference>
<accession>A0A8J3Y304</accession>
<dbReference type="InterPro" id="IPR022398">
    <property type="entry name" value="Peptidase_S8_His-AS"/>
</dbReference>
<evidence type="ECO:0000256" key="5">
    <source>
        <dbReference type="PIRSR" id="PIRSR615500-1"/>
    </source>
</evidence>
<dbReference type="SUPFAM" id="SSF52743">
    <property type="entry name" value="Subtilisin-like"/>
    <property type="match status" value="1"/>
</dbReference>
<dbReference type="PROSITE" id="PS51892">
    <property type="entry name" value="SUBTILASE"/>
    <property type="match status" value="1"/>
</dbReference>
<dbReference type="InterPro" id="IPR050131">
    <property type="entry name" value="Peptidase_S8_subtilisin-like"/>
</dbReference>
<dbReference type="FunFam" id="3.40.50.200:FF:000014">
    <property type="entry name" value="Proteinase K"/>
    <property type="match status" value="1"/>
</dbReference>
<dbReference type="Gene3D" id="2.60.120.260">
    <property type="entry name" value="Galactose-binding domain-like"/>
    <property type="match status" value="1"/>
</dbReference>
<evidence type="ECO:0000256" key="9">
    <source>
        <dbReference type="SAM" id="SignalP"/>
    </source>
</evidence>
<dbReference type="PROSITE" id="PS51829">
    <property type="entry name" value="P_HOMO_B"/>
    <property type="match status" value="1"/>
</dbReference>
<proteinExistence type="inferred from homology"/>
<feature type="active site" description="Charge relay system" evidence="5 6">
    <location>
        <position position="191"/>
    </location>
</feature>
<feature type="signal peptide" evidence="9">
    <location>
        <begin position="1"/>
        <end position="30"/>
    </location>
</feature>
<feature type="chain" id="PRO_5035175632" evidence="9">
    <location>
        <begin position="31"/>
        <end position="553"/>
    </location>
</feature>
<dbReference type="RefSeq" id="WP_203936014.1">
    <property type="nucleotide sequence ID" value="NZ_BAAAGJ010000024.1"/>
</dbReference>
<feature type="region of interest" description="Disordered" evidence="8">
    <location>
        <begin position="401"/>
        <end position="435"/>
    </location>
</feature>
<organism evidence="11 12">
    <name type="scientific">Spirilliplanes yamanashiensis</name>
    <dbReference type="NCBI Taxonomy" id="42233"/>
    <lineage>
        <taxon>Bacteria</taxon>
        <taxon>Bacillati</taxon>
        <taxon>Actinomycetota</taxon>
        <taxon>Actinomycetes</taxon>
        <taxon>Micromonosporales</taxon>
        <taxon>Micromonosporaceae</taxon>
        <taxon>Spirilliplanes</taxon>
    </lineage>
</organism>
<dbReference type="Gene3D" id="3.40.50.200">
    <property type="entry name" value="Peptidase S8/S53 domain"/>
    <property type="match status" value="1"/>
</dbReference>
<dbReference type="InterPro" id="IPR015500">
    <property type="entry name" value="Peptidase_S8_subtilisin-rel"/>
</dbReference>
<evidence type="ECO:0000256" key="3">
    <source>
        <dbReference type="ARBA" id="ARBA00022801"/>
    </source>
</evidence>
<dbReference type="GO" id="GO:0004252">
    <property type="term" value="F:serine-type endopeptidase activity"/>
    <property type="evidence" value="ECO:0007669"/>
    <property type="project" value="UniProtKB-UniRule"/>
</dbReference>
<sequence>MTRSRRTFGILIGSLVALGAAVGTAGTALAGTTQATGRILQEGAAGAITNSYIVVLKTTAGTRVAGEASGLARTYGGTVRRNYTSAVKGFTITTTPAAARRLAANSAVAYVEQDRVVTLDAVQTAPTWGLDRVDQQALPLSRSYSYGSAAGVTAYVLDSGLRVSHAEFGGRARAGWDFIDNDADVTDCNGHGTHVGGTVGGATYGVAKDVKLVGVRVLDCAGSGAYSKIIAGVDWVTANAVKPAVANMSLGGSNSTALDDAVKRSIASGVTYAVAAGNDNVDACQQSPARLPGAITVGATDSADARASFSNYGACLDIFAPGVKITAASKASDTGTAIMSGTSMAAPHVAGAAALVLGANPSWTPVQVRDDLVGSAGTGRVTNPGAGSVNKLLYTGAITAAPQPATTPTTPPTTMPTTTPTTTPTTPPTTAPSTPAVTACGPFTAKKMVMIGDRKTITSAQTVAGCTGTASAAAKVSVAISHSARGNLAIWLVGPGGVTYKLKSASSTDTADNVKATYTVDASGSPRNGTWTLKITDQYSGNIGFLTSWSLTL</sequence>
<dbReference type="InterPro" id="IPR034193">
    <property type="entry name" value="PCSK9_ProteinaseK-like"/>
</dbReference>
<keyword evidence="4 6" id="KW-0720">Serine protease</keyword>
<dbReference type="PROSITE" id="PS00136">
    <property type="entry name" value="SUBTILASE_ASP"/>
    <property type="match status" value="1"/>
</dbReference>
<evidence type="ECO:0000256" key="7">
    <source>
        <dbReference type="RuleBase" id="RU003355"/>
    </source>
</evidence>
<dbReference type="InterPro" id="IPR002884">
    <property type="entry name" value="P_dom"/>
</dbReference>
<dbReference type="PROSITE" id="PS00138">
    <property type="entry name" value="SUBTILASE_SER"/>
    <property type="match status" value="1"/>
</dbReference>
<dbReference type="InterPro" id="IPR023828">
    <property type="entry name" value="Peptidase_S8_Ser-AS"/>
</dbReference>
<dbReference type="InterPro" id="IPR010259">
    <property type="entry name" value="S8pro/Inhibitor_I9"/>
</dbReference>
<dbReference type="Pfam" id="PF05922">
    <property type="entry name" value="Inhibitor_I9"/>
    <property type="match status" value="1"/>
</dbReference>
<keyword evidence="9" id="KW-0732">Signal</keyword>
<dbReference type="InterPro" id="IPR000209">
    <property type="entry name" value="Peptidase_S8/S53_dom"/>
</dbReference>
<gene>
    <name evidence="11" type="ORF">Sya03_00170</name>
</gene>
<evidence type="ECO:0000256" key="8">
    <source>
        <dbReference type="SAM" id="MobiDB-lite"/>
    </source>
</evidence>
<dbReference type="PROSITE" id="PS00137">
    <property type="entry name" value="SUBTILASE_HIS"/>
    <property type="match status" value="1"/>
</dbReference>
<feature type="active site" description="Charge relay system" evidence="5 6">
    <location>
        <position position="158"/>
    </location>
</feature>